<reference evidence="2" key="1">
    <citation type="submission" date="2022-08" db="EMBL/GenBank/DDBJ databases">
        <authorList>
            <consortium name="DOE Joint Genome Institute"/>
            <person name="Min B."/>
            <person name="Riley R."/>
            <person name="Sierra-Patev S."/>
            <person name="Naranjo-Ortiz M."/>
            <person name="Looney B."/>
            <person name="Konkel Z."/>
            <person name="Slot J.C."/>
            <person name="Sakamoto Y."/>
            <person name="Steenwyk J.L."/>
            <person name="Rokas A."/>
            <person name="Carro J."/>
            <person name="Camarero S."/>
            <person name="Ferreira P."/>
            <person name="Molpeceres G."/>
            <person name="Ruiz-Duenas F.J."/>
            <person name="Serrano A."/>
            <person name="Henrissat B."/>
            <person name="Drula E."/>
            <person name="Hughes K.W."/>
            <person name="Mata J.L."/>
            <person name="Ishikawa N.K."/>
            <person name="Vargas-Isla R."/>
            <person name="Ushijima S."/>
            <person name="Smith C.A."/>
            <person name="Ahrendt S."/>
            <person name="Andreopoulos W."/>
            <person name="He G."/>
            <person name="Labutti K."/>
            <person name="Lipzen A."/>
            <person name="Ng V."/>
            <person name="Sandor L."/>
            <person name="Barry K."/>
            <person name="Martinez A.T."/>
            <person name="Xiao Y."/>
            <person name="Gibbons J.G."/>
            <person name="Terashima K."/>
            <person name="Hibbett D.S."/>
            <person name="Grigoriev I.V."/>
        </authorList>
    </citation>
    <scope>NUCLEOTIDE SEQUENCE</scope>
    <source>
        <strain evidence="2">TFB7829</strain>
    </source>
</reference>
<dbReference type="EMBL" id="MU801981">
    <property type="protein sequence ID" value="KAJ3984703.1"/>
    <property type="molecule type" value="Genomic_DNA"/>
</dbReference>
<dbReference type="AlphaFoldDB" id="A0AA38PZL8"/>
<dbReference type="InterPro" id="IPR011990">
    <property type="entry name" value="TPR-like_helical_dom_sf"/>
</dbReference>
<feature type="transmembrane region" description="Helical" evidence="1">
    <location>
        <begin position="50"/>
        <end position="70"/>
    </location>
</feature>
<comment type="caution">
    <text evidence="2">The sequence shown here is derived from an EMBL/GenBank/DDBJ whole genome shotgun (WGS) entry which is preliminary data.</text>
</comment>
<dbReference type="PANTHER" id="PTHR28142">
    <property type="entry name" value="MITOCHONDRIAL INNER MEMBRANE I-AAA PROTEASE SUPERCOMPLEX SUBUNIT MGR3-RELATED"/>
    <property type="match status" value="1"/>
</dbReference>
<gene>
    <name evidence="2" type="ORF">F5890DRAFT_1515095</name>
</gene>
<dbReference type="Proteomes" id="UP001163850">
    <property type="component" value="Unassembled WGS sequence"/>
</dbReference>
<dbReference type="Gene3D" id="1.25.40.10">
    <property type="entry name" value="Tetratricopeptide repeat domain"/>
    <property type="match status" value="1"/>
</dbReference>
<accession>A0AA38PZL8</accession>
<evidence type="ECO:0000313" key="2">
    <source>
        <dbReference type="EMBL" id="KAJ3984703.1"/>
    </source>
</evidence>
<dbReference type="InterPro" id="IPR040201">
    <property type="entry name" value="Mrg3-like"/>
</dbReference>
<keyword evidence="1" id="KW-1133">Transmembrane helix</keyword>
<keyword evidence="1" id="KW-0472">Membrane</keyword>
<dbReference type="PANTHER" id="PTHR28142:SF1">
    <property type="entry name" value="MITOCHONDRIAL INNER MEMBRANE I-AAA PROTEASE SUPERCOMPLEX SUBUNIT MGR3-RELATED"/>
    <property type="match status" value="1"/>
</dbReference>
<evidence type="ECO:0008006" key="4">
    <source>
        <dbReference type="Google" id="ProtNLM"/>
    </source>
</evidence>
<keyword evidence="1" id="KW-0812">Transmembrane</keyword>
<protein>
    <recommendedName>
        <fullName evidence="4">TPR-like protein</fullName>
    </recommendedName>
</protein>
<evidence type="ECO:0000313" key="3">
    <source>
        <dbReference type="Proteomes" id="UP001163850"/>
    </source>
</evidence>
<sequence>MNSIRQRAGKLLAGSLKRNAMVYKPSLSVTRPYSILNQLPPARRRIITPWFATFLLGGVVLSGYGGFILYQTLTMWPPEVRSDLRNAVRAKYKGDLESSEQHFHRAWNTIQALPIDLLGSQPYLKLTGMAVALADVLELSNKNQNAYDVYVHALKLLQQDQVKATLTGPERLRAVAISSKLGELAKELKRPKAEEEKWLVWAVEELLRIVKGPSKDDSSEDVDYRHQGSFNLPMLALPSWISKTDIGAPLEALGSFYAGSGRLDFAMPLYLQAISLLIPPAPKKSTPEDRCRGAQLMGNLSEMIMRGAPTPETLHQAEAWASQALAVTKKARADASKPIVQCEEVYAAALFNVATFRDMAGDKKVARSLYRDGLEHARSIGMTEGVVEASRALHRLDMGDGAEVKTS</sequence>
<proteinExistence type="predicted"/>
<evidence type="ECO:0000256" key="1">
    <source>
        <dbReference type="SAM" id="Phobius"/>
    </source>
</evidence>
<organism evidence="2 3">
    <name type="scientific">Lentinula detonsa</name>
    <dbReference type="NCBI Taxonomy" id="2804962"/>
    <lineage>
        <taxon>Eukaryota</taxon>
        <taxon>Fungi</taxon>
        <taxon>Dikarya</taxon>
        <taxon>Basidiomycota</taxon>
        <taxon>Agaricomycotina</taxon>
        <taxon>Agaricomycetes</taxon>
        <taxon>Agaricomycetidae</taxon>
        <taxon>Agaricales</taxon>
        <taxon>Marasmiineae</taxon>
        <taxon>Omphalotaceae</taxon>
        <taxon>Lentinula</taxon>
    </lineage>
</organism>
<name>A0AA38PZL8_9AGAR</name>